<protein>
    <submittedName>
        <fullName evidence="2">Uncharacterized protein</fullName>
    </submittedName>
</protein>
<proteinExistence type="predicted"/>
<dbReference type="Proteomes" id="UP000179807">
    <property type="component" value="Unassembled WGS sequence"/>
</dbReference>
<feature type="compositionally biased region" description="Polar residues" evidence="1">
    <location>
        <begin position="7"/>
        <end position="27"/>
    </location>
</feature>
<feature type="region of interest" description="Disordered" evidence="1">
    <location>
        <begin position="1"/>
        <end position="106"/>
    </location>
</feature>
<evidence type="ECO:0000313" key="2">
    <source>
        <dbReference type="EMBL" id="OHT17641.1"/>
    </source>
</evidence>
<organism evidence="2 3">
    <name type="scientific">Tritrichomonas foetus</name>
    <dbReference type="NCBI Taxonomy" id="1144522"/>
    <lineage>
        <taxon>Eukaryota</taxon>
        <taxon>Metamonada</taxon>
        <taxon>Parabasalia</taxon>
        <taxon>Tritrichomonadida</taxon>
        <taxon>Tritrichomonadidae</taxon>
        <taxon>Tritrichomonas</taxon>
    </lineage>
</organism>
<dbReference type="RefSeq" id="XP_068370777.1">
    <property type="nucleotide sequence ID" value="XM_068489796.1"/>
</dbReference>
<reference evidence="2" key="1">
    <citation type="submission" date="2016-10" db="EMBL/GenBank/DDBJ databases">
        <authorList>
            <person name="Benchimol M."/>
            <person name="Almeida L.G."/>
            <person name="Vasconcelos A.T."/>
            <person name="Perreira-Neves A."/>
            <person name="Rosa I.A."/>
            <person name="Tasca T."/>
            <person name="Bogo M.R."/>
            <person name="de Souza W."/>
        </authorList>
    </citation>
    <scope>NUCLEOTIDE SEQUENCE [LARGE SCALE GENOMIC DNA]</scope>
    <source>
        <strain evidence="2">K</strain>
    </source>
</reference>
<evidence type="ECO:0000256" key="1">
    <source>
        <dbReference type="SAM" id="MobiDB-lite"/>
    </source>
</evidence>
<dbReference type="AlphaFoldDB" id="A0A1J4L2A0"/>
<feature type="compositionally biased region" description="Basic and acidic residues" evidence="1">
    <location>
        <begin position="69"/>
        <end position="99"/>
    </location>
</feature>
<name>A0A1J4L2A0_9EUKA</name>
<gene>
    <name evidence="2" type="ORF">TRFO_00915</name>
</gene>
<evidence type="ECO:0000313" key="3">
    <source>
        <dbReference type="Proteomes" id="UP000179807"/>
    </source>
</evidence>
<comment type="caution">
    <text evidence="2">The sequence shown here is derived from an EMBL/GenBank/DDBJ whole genome shotgun (WGS) entry which is preliminary data.</text>
</comment>
<keyword evidence="3" id="KW-1185">Reference proteome</keyword>
<dbReference type="EMBL" id="MLAK01000001">
    <property type="protein sequence ID" value="OHT17641.1"/>
    <property type="molecule type" value="Genomic_DNA"/>
</dbReference>
<sequence length="286" mass="33088">MKKKSQALVSEETQCQPNIVESPGSPNEHSKRPPIPIPSNIPKISQNLHLTQPKKKSKKHFHSPSRYENSPKTEKNNKTENDRIKKANDKDNSKNEHSKQKNHRKSKDIEINEYDIIDVIIQTEILEELPLEINRNEYMSQAVAHQNVKMLIREQQQKLFNKKQTRFGHTMISTSNSSDDESLGSERIHNSSQELFRTSFKSRENSLRNLNAILSIDDIAKYNSDSSSTNESNAIKSIFYNAPTDEVTEIDELLTFEIIEPFKFDLFDFSDPTYKKMSVDLRPKPK</sequence>
<accession>A0A1J4L2A0</accession>
<dbReference type="VEuPathDB" id="TrichDB:TRFO_00915"/>
<dbReference type="GeneID" id="94824500"/>
<feature type="compositionally biased region" description="Basic residues" evidence="1">
    <location>
        <begin position="52"/>
        <end position="63"/>
    </location>
</feature>